<accession>A0A1U6JGY7</accession>
<keyword evidence="1" id="KW-0812">Transmembrane</keyword>
<dbReference type="STRING" id="1351755.CCH01_17150"/>
<evidence type="ECO:0000313" key="3">
    <source>
        <dbReference type="Proteomes" id="UP000190476"/>
    </source>
</evidence>
<name>A0A1U6JGY7_9CLOT</name>
<dbReference type="Proteomes" id="UP000190476">
    <property type="component" value="Chromosome I"/>
</dbReference>
<evidence type="ECO:0000313" key="2">
    <source>
        <dbReference type="EMBL" id="SLK19596.1"/>
    </source>
</evidence>
<dbReference type="AlphaFoldDB" id="A0A1U6JGY7"/>
<sequence>MNLKLYKKLNLIFSGIVFLLLLSTSRIPELFNIIPQMILLFLSISYIINSKNRLIKIRNMSFKKTLILGYLGLILSIICLIGYFLHYLF</sequence>
<keyword evidence="1" id="KW-1133">Transmembrane helix</keyword>
<feature type="transmembrane region" description="Helical" evidence="1">
    <location>
        <begin position="9"/>
        <end position="27"/>
    </location>
</feature>
<reference evidence="3" key="1">
    <citation type="submission" date="2017-03" db="EMBL/GenBank/DDBJ databases">
        <authorList>
            <person name="Falquet L."/>
            <person name="Falquet L."/>
        </authorList>
    </citation>
    <scope>NUCLEOTIDE SEQUENCE [LARGE SCALE GENOMIC DNA]</scope>
</reference>
<feature type="transmembrane region" description="Helical" evidence="1">
    <location>
        <begin position="70"/>
        <end position="88"/>
    </location>
</feature>
<keyword evidence="3" id="KW-1185">Reference proteome</keyword>
<feature type="transmembrane region" description="Helical" evidence="1">
    <location>
        <begin position="33"/>
        <end position="49"/>
    </location>
</feature>
<organism evidence="2 3">
    <name type="scientific">Clostridium chauvoei JF4335</name>
    <dbReference type="NCBI Taxonomy" id="1351755"/>
    <lineage>
        <taxon>Bacteria</taxon>
        <taxon>Bacillati</taxon>
        <taxon>Bacillota</taxon>
        <taxon>Clostridia</taxon>
        <taxon>Eubacteriales</taxon>
        <taxon>Clostridiaceae</taxon>
        <taxon>Clostridium</taxon>
    </lineage>
</organism>
<protein>
    <submittedName>
        <fullName evidence="2">Uncharacterized protein</fullName>
    </submittedName>
</protein>
<evidence type="ECO:0000256" key="1">
    <source>
        <dbReference type="SAM" id="Phobius"/>
    </source>
</evidence>
<proteinExistence type="predicted"/>
<dbReference type="EMBL" id="LT799839">
    <property type="protein sequence ID" value="SLK19596.1"/>
    <property type="molecule type" value="Genomic_DNA"/>
</dbReference>
<keyword evidence="1" id="KW-0472">Membrane</keyword>
<gene>
    <name evidence="2" type="ORF">CCH01_17150</name>
</gene>